<name>A0A183TH71_SCHSO</name>
<keyword evidence="3" id="KW-1185">Reference proteome</keyword>
<dbReference type="EMBL" id="UYSU01040326">
    <property type="protein sequence ID" value="VDM02205.1"/>
    <property type="molecule type" value="Genomic_DNA"/>
</dbReference>
<organism evidence="4">
    <name type="scientific">Schistocephalus solidus</name>
    <name type="common">Tapeworm</name>
    <dbReference type="NCBI Taxonomy" id="70667"/>
    <lineage>
        <taxon>Eukaryota</taxon>
        <taxon>Metazoa</taxon>
        <taxon>Spiralia</taxon>
        <taxon>Lophotrochozoa</taxon>
        <taxon>Platyhelminthes</taxon>
        <taxon>Cestoda</taxon>
        <taxon>Eucestoda</taxon>
        <taxon>Diphyllobothriidea</taxon>
        <taxon>Diphyllobothriidae</taxon>
        <taxon>Schistocephalus</taxon>
    </lineage>
</organism>
<proteinExistence type="predicted"/>
<reference evidence="2 3" key="2">
    <citation type="submission" date="2018-11" db="EMBL/GenBank/DDBJ databases">
        <authorList>
            <consortium name="Pathogen Informatics"/>
        </authorList>
    </citation>
    <scope>NUCLEOTIDE SEQUENCE [LARGE SCALE GENOMIC DNA]</scope>
    <source>
        <strain evidence="2 3">NST_G2</strain>
    </source>
</reference>
<evidence type="ECO:0000313" key="2">
    <source>
        <dbReference type="EMBL" id="VDM02205.1"/>
    </source>
</evidence>
<evidence type="ECO:0000313" key="3">
    <source>
        <dbReference type="Proteomes" id="UP000275846"/>
    </source>
</evidence>
<gene>
    <name evidence="2" type="ORF">SSLN_LOCUS15819</name>
</gene>
<dbReference type="WBParaSite" id="SSLN_0001642201-mRNA-1">
    <property type="protein sequence ID" value="SSLN_0001642201-mRNA-1"/>
    <property type="gene ID" value="SSLN_0001642201"/>
</dbReference>
<feature type="compositionally biased region" description="Low complexity" evidence="1">
    <location>
        <begin position="81"/>
        <end position="103"/>
    </location>
</feature>
<evidence type="ECO:0000256" key="1">
    <source>
        <dbReference type="SAM" id="MobiDB-lite"/>
    </source>
</evidence>
<feature type="region of interest" description="Disordered" evidence="1">
    <location>
        <begin position="64"/>
        <end position="103"/>
    </location>
</feature>
<sequence>MRPTGSPSPRPKNQHESHQRPGPTPPVAKPSRRAHAVNAPYTHESAWSVIFELKATTIPQHQPLLQLTQAQRRRPPQPLITTSSMPRRPRSLTSSSLLHTLRR</sequence>
<accession>A0A183TH71</accession>
<feature type="region of interest" description="Disordered" evidence="1">
    <location>
        <begin position="1"/>
        <end position="37"/>
    </location>
</feature>
<dbReference type="Proteomes" id="UP000275846">
    <property type="component" value="Unassembled WGS sequence"/>
</dbReference>
<feature type="compositionally biased region" description="Pro residues" evidence="1">
    <location>
        <begin position="1"/>
        <end position="10"/>
    </location>
</feature>
<evidence type="ECO:0000313" key="4">
    <source>
        <dbReference type="WBParaSite" id="SSLN_0001642201-mRNA-1"/>
    </source>
</evidence>
<protein>
    <submittedName>
        <fullName evidence="2 4">Uncharacterized protein</fullName>
    </submittedName>
</protein>
<dbReference type="AlphaFoldDB" id="A0A183TH71"/>
<reference evidence="4" key="1">
    <citation type="submission" date="2016-06" db="UniProtKB">
        <authorList>
            <consortium name="WormBaseParasite"/>
        </authorList>
    </citation>
    <scope>IDENTIFICATION</scope>
</reference>